<feature type="chain" id="PRO_5012817060" evidence="5">
    <location>
        <begin position="20"/>
        <end position="469"/>
    </location>
</feature>
<dbReference type="InterPro" id="IPR013766">
    <property type="entry name" value="Thioredoxin_domain"/>
</dbReference>
<dbReference type="InterPro" id="IPR036249">
    <property type="entry name" value="Thioredoxin-like_sf"/>
</dbReference>
<dbReference type="SUPFAM" id="SSF52833">
    <property type="entry name" value="Thioredoxin-like"/>
    <property type="match status" value="1"/>
</dbReference>
<keyword evidence="3" id="KW-1015">Disulfide bond</keyword>
<evidence type="ECO:0000256" key="3">
    <source>
        <dbReference type="ARBA" id="ARBA00023157"/>
    </source>
</evidence>
<organism evidence="7 8">
    <name type="scientific">Chitinophaga niabensis</name>
    <dbReference type="NCBI Taxonomy" id="536979"/>
    <lineage>
        <taxon>Bacteria</taxon>
        <taxon>Pseudomonadati</taxon>
        <taxon>Bacteroidota</taxon>
        <taxon>Chitinophagia</taxon>
        <taxon>Chitinophagales</taxon>
        <taxon>Chitinophagaceae</taxon>
        <taxon>Chitinophaga</taxon>
    </lineage>
</organism>
<proteinExistence type="predicted"/>
<dbReference type="GO" id="GO:0030313">
    <property type="term" value="C:cell envelope"/>
    <property type="evidence" value="ECO:0007669"/>
    <property type="project" value="UniProtKB-SubCell"/>
</dbReference>
<dbReference type="GO" id="GO:0017004">
    <property type="term" value="P:cytochrome complex assembly"/>
    <property type="evidence" value="ECO:0007669"/>
    <property type="project" value="UniProtKB-KW"/>
</dbReference>
<dbReference type="OrthoDB" id="6399635at2"/>
<dbReference type="Pfam" id="PF17127">
    <property type="entry name" value="DUF5106"/>
    <property type="match status" value="1"/>
</dbReference>
<dbReference type="PROSITE" id="PS51352">
    <property type="entry name" value="THIOREDOXIN_2"/>
    <property type="match status" value="1"/>
</dbReference>
<reference evidence="7 8" key="1">
    <citation type="submission" date="2016-11" db="EMBL/GenBank/DDBJ databases">
        <authorList>
            <person name="Jaros S."/>
            <person name="Januszkiewicz K."/>
            <person name="Wedrychowicz H."/>
        </authorList>
    </citation>
    <scope>NUCLEOTIDE SEQUENCE [LARGE SCALE GENOMIC DNA]</scope>
    <source>
        <strain evidence="7 8">DSM 24787</strain>
    </source>
</reference>
<dbReference type="EMBL" id="FSRA01000002">
    <property type="protein sequence ID" value="SIO44743.1"/>
    <property type="molecule type" value="Genomic_DNA"/>
</dbReference>
<evidence type="ECO:0000256" key="5">
    <source>
        <dbReference type="SAM" id="SignalP"/>
    </source>
</evidence>
<dbReference type="RefSeq" id="WP_074241483.1">
    <property type="nucleotide sequence ID" value="NZ_FSRA01000002.1"/>
</dbReference>
<dbReference type="InterPro" id="IPR050553">
    <property type="entry name" value="Thioredoxin_ResA/DsbE_sf"/>
</dbReference>
<dbReference type="PANTHER" id="PTHR42852">
    <property type="entry name" value="THIOL:DISULFIDE INTERCHANGE PROTEIN DSBE"/>
    <property type="match status" value="1"/>
</dbReference>
<feature type="domain" description="Thioredoxin" evidence="6">
    <location>
        <begin position="325"/>
        <end position="468"/>
    </location>
</feature>
<sequence length="469" mass="53578">MQKLLYFLICLCSTFSLHAQGYNITVQLKGYQSGTVYLGHYMGKTTYVMDSAQISNEGVAVLKGPEKQPGGIYMVVLPGKTRYVEMLMDKVQNFSVSIDTSDLSGKTIYKNSPDNDMFSAYNKFLSSQSDIMNDIQQKLAAARTAEDTAKVRPLSEGLGKKLLAYRNNIIQQHPQTLLASIFKAMRETEVPPMPRKKDGSLDSTYPYLYFKAHYWDDVDLSDGRLVRTPIIESRLTRYFNQLVAPVPDSVILEGDRLIAKTRKDKESFKYVVWWLTHTYEGSPIMGMDAVFVHLVEKYYVTKQAYWVTEEQNQKIIDRAFTIAPNLIGQKAAALPLVDTAGRPKALYDIKSKYTVLVFWDPTCGHCITEVPRLDSAYKASWKKKGVTMYGVKTEGTQAEWTQFIKDKNLVGWAHVWDPGYKSNYRKFYDVYSTPLVYLLDENKKILAKRLGVEQLEEFLERESKVAVKK</sequence>
<gene>
    <name evidence="7" type="ORF">SAMN04488055_4110</name>
</gene>
<accession>A0A1N6JKI2</accession>
<evidence type="ECO:0000313" key="8">
    <source>
        <dbReference type="Proteomes" id="UP000185003"/>
    </source>
</evidence>
<keyword evidence="5" id="KW-0732">Signal</keyword>
<dbReference type="InterPro" id="IPR033395">
    <property type="entry name" value="DUF5106"/>
</dbReference>
<dbReference type="InterPro" id="IPR000866">
    <property type="entry name" value="AhpC/TSA"/>
</dbReference>
<evidence type="ECO:0000259" key="6">
    <source>
        <dbReference type="PROSITE" id="PS51352"/>
    </source>
</evidence>
<dbReference type="Pfam" id="PF00578">
    <property type="entry name" value="AhpC-TSA"/>
    <property type="match status" value="1"/>
</dbReference>
<dbReference type="GO" id="GO:0016491">
    <property type="term" value="F:oxidoreductase activity"/>
    <property type="evidence" value="ECO:0007669"/>
    <property type="project" value="InterPro"/>
</dbReference>
<dbReference type="Pfam" id="PF14289">
    <property type="entry name" value="DUF4369"/>
    <property type="match status" value="1"/>
</dbReference>
<evidence type="ECO:0000256" key="1">
    <source>
        <dbReference type="ARBA" id="ARBA00004196"/>
    </source>
</evidence>
<dbReference type="GO" id="GO:0016209">
    <property type="term" value="F:antioxidant activity"/>
    <property type="evidence" value="ECO:0007669"/>
    <property type="project" value="InterPro"/>
</dbReference>
<dbReference type="Proteomes" id="UP000185003">
    <property type="component" value="Unassembled WGS sequence"/>
</dbReference>
<name>A0A1N6JKI2_9BACT</name>
<evidence type="ECO:0000256" key="4">
    <source>
        <dbReference type="ARBA" id="ARBA00023284"/>
    </source>
</evidence>
<dbReference type="STRING" id="536979.SAMN04488055_4110"/>
<evidence type="ECO:0000313" key="7">
    <source>
        <dbReference type="EMBL" id="SIO44743.1"/>
    </source>
</evidence>
<dbReference type="InterPro" id="IPR025380">
    <property type="entry name" value="DUF4369"/>
</dbReference>
<feature type="signal peptide" evidence="5">
    <location>
        <begin position="1"/>
        <end position="19"/>
    </location>
</feature>
<dbReference type="Gene3D" id="3.40.30.10">
    <property type="entry name" value="Glutaredoxin"/>
    <property type="match status" value="1"/>
</dbReference>
<keyword evidence="4" id="KW-0676">Redox-active center</keyword>
<dbReference type="AlphaFoldDB" id="A0A1N6JKI2"/>
<keyword evidence="2" id="KW-0201">Cytochrome c-type biogenesis</keyword>
<dbReference type="CDD" id="cd02966">
    <property type="entry name" value="TlpA_like_family"/>
    <property type="match status" value="1"/>
</dbReference>
<keyword evidence="8" id="KW-1185">Reference proteome</keyword>
<evidence type="ECO:0000256" key="2">
    <source>
        <dbReference type="ARBA" id="ARBA00022748"/>
    </source>
</evidence>
<comment type="subcellular location">
    <subcellularLocation>
        <location evidence="1">Cell envelope</location>
    </subcellularLocation>
</comment>
<dbReference type="PANTHER" id="PTHR42852:SF6">
    <property type="entry name" value="THIOL:DISULFIDE INTERCHANGE PROTEIN DSBE"/>
    <property type="match status" value="1"/>
</dbReference>
<protein>
    <submittedName>
        <fullName evidence="7">Peroxiredoxin</fullName>
    </submittedName>
</protein>